<name>A0A0S4J7E5_BODSA</name>
<evidence type="ECO:0000256" key="5">
    <source>
        <dbReference type="SAM" id="MobiDB-lite"/>
    </source>
</evidence>
<dbReference type="EMBL" id="CYKH01001241">
    <property type="protein sequence ID" value="CUG86115.1"/>
    <property type="molecule type" value="Genomic_DNA"/>
</dbReference>
<feature type="non-terminal residue" evidence="8">
    <location>
        <position position="571"/>
    </location>
</feature>
<keyword evidence="6" id="KW-0472">Membrane</keyword>
<dbReference type="Gene3D" id="1.10.510.10">
    <property type="entry name" value="Transferase(Phosphotransferase) domain 1"/>
    <property type="match status" value="1"/>
</dbReference>
<keyword evidence="6" id="KW-1133">Transmembrane helix</keyword>
<dbReference type="PANTHER" id="PTHR48016:SF56">
    <property type="entry name" value="MAPKK KINASE"/>
    <property type="match status" value="1"/>
</dbReference>
<dbReference type="InterPro" id="IPR050538">
    <property type="entry name" value="MAP_kinase_kinase_kinase"/>
</dbReference>
<dbReference type="InterPro" id="IPR011009">
    <property type="entry name" value="Kinase-like_dom_sf"/>
</dbReference>
<keyword evidence="1" id="KW-0808">Transferase</keyword>
<feature type="transmembrane region" description="Helical" evidence="6">
    <location>
        <begin position="363"/>
        <end position="384"/>
    </location>
</feature>
<evidence type="ECO:0000313" key="9">
    <source>
        <dbReference type="Proteomes" id="UP000051952"/>
    </source>
</evidence>
<proteinExistence type="predicted"/>
<dbReference type="VEuPathDB" id="TriTrypDB:BSAL_91615"/>
<dbReference type="PANTHER" id="PTHR48016">
    <property type="entry name" value="MAP KINASE KINASE KINASE SSK2-RELATED-RELATED"/>
    <property type="match status" value="1"/>
</dbReference>
<accession>A0A0S4J7E5</accession>
<evidence type="ECO:0000256" key="2">
    <source>
        <dbReference type="ARBA" id="ARBA00022741"/>
    </source>
</evidence>
<feature type="region of interest" description="Disordered" evidence="5">
    <location>
        <begin position="1"/>
        <end position="27"/>
    </location>
</feature>
<keyword evidence="6" id="KW-0812">Transmembrane</keyword>
<dbReference type="Pfam" id="PF00069">
    <property type="entry name" value="Pkinase"/>
    <property type="match status" value="1"/>
</dbReference>
<dbReference type="PROSITE" id="PS50011">
    <property type="entry name" value="PROTEIN_KINASE_DOM"/>
    <property type="match status" value="1"/>
</dbReference>
<keyword evidence="2" id="KW-0547">Nucleotide-binding</keyword>
<evidence type="ECO:0000256" key="6">
    <source>
        <dbReference type="SAM" id="Phobius"/>
    </source>
</evidence>
<keyword evidence="3 8" id="KW-0418">Kinase</keyword>
<dbReference type="AlphaFoldDB" id="A0A0S4J7E5"/>
<evidence type="ECO:0000313" key="8">
    <source>
        <dbReference type="EMBL" id="CUG86115.1"/>
    </source>
</evidence>
<dbReference type="SUPFAM" id="SSF56112">
    <property type="entry name" value="Protein kinase-like (PK-like)"/>
    <property type="match status" value="1"/>
</dbReference>
<evidence type="ECO:0000256" key="1">
    <source>
        <dbReference type="ARBA" id="ARBA00022679"/>
    </source>
</evidence>
<dbReference type="GO" id="GO:0004672">
    <property type="term" value="F:protein kinase activity"/>
    <property type="evidence" value="ECO:0007669"/>
    <property type="project" value="InterPro"/>
</dbReference>
<dbReference type="InterPro" id="IPR000719">
    <property type="entry name" value="Prot_kinase_dom"/>
</dbReference>
<reference evidence="9" key="1">
    <citation type="submission" date="2015-09" db="EMBL/GenBank/DDBJ databases">
        <authorList>
            <consortium name="Pathogen Informatics"/>
        </authorList>
    </citation>
    <scope>NUCLEOTIDE SEQUENCE [LARGE SCALE GENOMIC DNA]</scope>
    <source>
        <strain evidence="9">Lake Konstanz</strain>
    </source>
</reference>
<keyword evidence="4" id="KW-0067">ATP-binding</keyword>
<dbReference type="Proteomes" id="UP000051952">
    <property type="component" value="Unassembled WGS sequence"/>
</dbReference>
<evidence type="ECO:0000256" key="3">
    <source>
        <dbReference type="ARBA" id="ARBA00022777"/>
    </source>
</evidence>
<sequence length="571" mass="59662">MSTCSKKNSGSSVIRNETQRSSCSSSDIHPKQLRGFFVILMLGTLSSWSWVGCAAQTPSCAQAMGNVSQCHDFFMTSNGACGMNLSVPLPTCSNCTGRPSGTSCPTDPAGRDPCMFNIGENKCESSGFNCSYYVAQDGCNSAEGYHGSQSCAWDVTTSSCKDCSAFSTTNCPTPQCLVNSTSTTCDAVGNVCYQGARNSPRQCAAVGSKGGCYYDLNSNECIPCLSFRTQSTCTGISPTGVCTWNADLSLCAPRPECSTFSTSTCPGHCTLSAGGSCLSPLTVCANLTSRDDCIADAATLGCTFVSSTCLACLNYNQADCLSYSNCTWVGSGALCVGRLSAAATGGGGSSPGASTSSDLSTGAIIGVAFGVAGFLLIFGLILYWMCFKKPNAVGDETIVIGTASSSAGTSQRTTVHLTNVRLTMPTQAVQSKGASSVGGGEDEREVRGREKVLPAQVANFEEPRGANGSVYSCILPDGTLIAMKEVLLPSSSTSSGDATELFDGVMKEVSIVSSLDHPHVVRFFGSALEPEEHRLTIFMEMVPNGSLASMVRHMPEPMKEEVARVYVRQLV</sequence>
<gene>
    <name evidence="8" type="ORF">BSAL_91615</name>
</gene>
<evidence type="ECO:0000256" key="4">
    <source>
        <dbReference type="ARBA" id="ARBA00022840"/>
    </source>
</evidence>
<keyword evidence="9" id="KW-1185">Reference proteome</keyword>
<feature type="domain" description="Protein kinase" evidence="7">
    <location>
        <begin position="456"/>
        <end position="571"/>
    </location>
</feature>
<evidence type="ECO:0000259" key="7">
    <source>
        <dbReference type="PROSITE" id="PS50011"/>
    </source>
</evidence>
<dbReference type="GO" id="GO:0005524">
    <property type="term" value="F:ATP binding"/>
    <property type="evidence" value="ECO:0007669"/>
    <property type="project" value="UniProtKB-KW"/>
</dbReference>
<protein>
    <submittedName>
        <fullName evidence="8">Protein kinase, putative</fullName>
    </submittedName>
</protein>
<organism evidence="8 9">
    <name type="scientific">Bodo saltans</name>
    <name type="common">Flagellated protozoan</name>
    <dbReference type="NCBI Taxonomy" id="75058"/>
    <lineage>
        <taxon>Eukaryota</taxon>
        <taxon>Discoba</taxon>
        <taxon>Euglenozoa</taxon>
        <taxon>Kinetoplastea</taxon>
        <taxon>Metakinetoplastina</taxon>
        <taxon>Eubodonida</taxon>
        <taxon>Bodonidae</taxon>
        <taxon>Bodo</taxon>
    </lineage>
</organism>